<organism evidence="4 5">
    <name type="scientific">Lentibacillus amyloliquefaciens</name>
    <dbReference type="NCBI Taxonomy" id="1472767"/>
    <lineage>
        <taxon>Bacteria</taxon>
        <taxon>Bacillati</taxon>
        <taxon>Bacillota</taxon>
        <taxon>Bacilli</taxon>
        <taxon>Bacillales</taxon>
        <taxon>Bacillaceae</taxon>
        <taxon>Lentibacillus</taxon>
    </lineage>
</organism>
<dbReference type="GO" id="GO:0030420">
    <property type="term" value="P:establishment of competence for transformation"/>
    <property type="evidence" value="ECO:0007669"/>
    <property type="project" value="UniProtKB-KW"/>
</dbReference>
<reference evidence="4 5" key="1">
    <citation type="submission" date="2016-01" db="EMBL/GenBank/DDBJ databases">
        <title>Complete genome sequence of strain Lentibacillus amyloliquefaciens LAM0015T isolated from saline sediment.</title>
        <authorList>
            <person name="Wang J.-L."/>
            <person name="He M.-X."/>
        </authorList>
    </citation>
    <scope>NUCLEOTIDE SEQUENCE [LARGE SCALE GENOMIC DNA]</scope>
    <source>
        <strain evidence="4 5">LAM0015</strain>
    </source>
</reference>
<keyword evidence="3" id="KW-0472">Membrane</keyword>
<evidence type="ECO:0008006" key="6">
    <source>
        <dbReference type="Google" id="ProtNLM"/>
    </source>
</evidence>
<evidence type="ECO:0000313" key="4">
    <source>
        <dbReference type="EMBL" id="ALX48074.1"/>
    </source>
</evidence>
<dbReference type="InterPro" id="IPR012902">
    <property type="entry name" value="N_methyl_site"/>
</dbReference>
<feature type="transmembrane region" description="Helical" evidence="3">
    <location>
        <begin position="12"/>
        <end position="33"/>
    </location>
</feature>
<dbReference type="GO" id="GO:0009986">
    <property type="term" value="C:cell surface"/>
    <property type="evidence" value="ECO:0007669"/>
    <property type="project" value="UniProtKB-SubCell"/>
</dbReference>
<keyword evidence="3" id="KW-1133">Transmembrane helix</keyword>
<evidence type="ECO:0000256" key="2">
    <source>
        <dbReference type="ARBA" id="ARBA00023287"/>
    </source>
</evidence>
<dbReference type="STRING" id="1472767.AOX59_05310"/>
<dbReference type="Pfam" id="PF07963">
    <property type="entry name" value="N_methyl"/>
    <property type="match status" value="1"/>
</dbReference>
<dbReference type="Proteomes" id="UP000050331">
    <property type="component" value="Chromosome"/>
</dbReference>
<evidence type="ECO:0000313" key="5">
    <source>
        <dbReference type="Proteomes" id="UP000050331"/>
    </source>
</evidence>
<name>A0A0U4G5X2_9BACI</name>
<dbReference type="AlphaFoldDB" id="A0A0U4G5X2"/>
<proteinExistence type="predicted"/>
<dbReference type="EMBL" id="CP013862">
    <property type="protein sequence ID" value="ALX48074.1"/>
    <property type="molecule type" value="Genomic_DNA"/>
</dbReference>
<dbReference type="KEGG" id="lao:AOX59_05310"/>
<comment type="subcellular location">
    <subcellularLocation>
        <location evidence="1">Cell surface</location>
    </subcellularLocation>
</comment>
<evidence type="ECO:0000256" key="1">
    <source>
        <dbReference type="ARBA" id="ARBA00004241"/>
    </source>
</evidence>
<dbReference type="PROSITE" id="PS00409">
    <property type="entry name" value="PROKAR_NTER_METHYL"/>
    <property type="match status" value="1"/>
</dbReference>
<keyword evidence="3" id="KW-0812">Transmembrane</keyword>
<keyword evidence="5" id="KW-1185">Reference proteome</keyword>
<protein>
    <recommendedName>
        <fullName evidence="6">Competence protein ComG</fullName>
    </recommendedName>
</protein>
<sequence length="113" mass="13121">MKNNKGFSLVESLVAASLLMMMITTLVPAMNLLQNERESQQQKRMMVNSLHHELQPFLWEGHNNLPHHFSKTIDGHKAEFRMTDEGTLMKGCVNWRNVKNKTEQFCIYGYPAK</sequence>
<dbReference type="RefSeq" id="WP_068442879.1">
    <property type="nucleotide sequence ID" value="NZ_CP013862.1"/>
</dbReference>
<evidence type="ECO:0000256" key="3">
    <source>
        <dbReference type="SAM" id="Phobius"/>
    </source>
</evidence>
<dbReference type="InterPro" id="IPR053468">
    <property type="entry name" value="ComGE-like"/>
</dbReference>
<dbReference type="NCBIfam" id="NF041013">
    <property type="entry name" value="T4P_ComGE"/>
    <property type="match status" value="1"/>
</dbReference>
<keyword evidence="2" id="KW-0178">Competence</keyword>
<accession>A0A0U4G5X2</accession>
<gene>
    <name evidence="4" type="ORF">AOX59_05310</name>
</gene>